<dbReference type="OrthoDB" id="9802035at2"/>
<dbReference type="Pfam" id="PF00350">
    <property type="entry name" value="Dynamin_N"/>
    <property type="match status" value="1"/>
</dbReference>
<dbReference type="InterPro" id="IPR051943">
    <property type="entry name" value="TRAFAC_Dynamin-like_GTPase"/>
</dbReference>
<organism evidence="3 4">
    <name type="scientific">Tindallia magadiensis</name>
    <dbReference type="NCBI Taxonomy" id="69895"/>
    <lineage>
        <taxon>Bacteria</taxon>
        <taxon>Bacillati</taxon>
        <taxon>Bacillota</taxon>
        <taxon>Clostridia</taxon>
        <taxon>Peptostreptococcales</taxon>
        <taxon>Tindalliaceae</taxon>
        <taxon>Tindallia</taxon>
    </lineage>
</organism>
<reference evidence="4" key="1">
    <citation type="submission" date="2016-10" db="EMBL/GenBank/DDBJ databases">
        <authorList>
            <person name="Varghese N."/>
            <person name="Submissions S."/>
        </authorList>
    </citation>
    <scope>NUCLEOTIDE SEQUENCE [LARGE SCALE GENOMIC DNA]</scope>
    <source>
        <strain evidence="4">Z-7934</strain>
    </source>
</reference>
<dbReference type="Gene3D" id="3.40.50.300">
    <property type="entry name" value="P-loop containing nucleotide triphosphate hydrolases"/>
    <property type="match status" value="1"/>
</dbReference>
<evidence type="ECO:0000313" key="3">
    <source>
        <dbReference type="EMBL" id="SFI18439.1"/>
    </source>
</evidence>
<evidence type="ECO:0000256" key="1">
    <source>
        <dbReference type="SAM" id="Coils"/>
    </source>
</evidence>
<dbReference type="Proteomes" id="UP000199287">
    <property type="component" value="Unassembled WGS sequence"/>
</dbReference>
<protein>
    <submittedName>
        <fullName evidence="3">Dynamin family protein</fullName>
    </submittedName>
</protein>
<feature type="domain" description="Dynamin N-terminal" evidence="2">
    <location>
        <begin position="44"/>
        <end position="200"/>
    </location>
</feature>
<dbReference type="InterPro" id="IPR027417">
    <property type="entry name" value="P-loop_NTPase"/>
</dbReference>
<evidence type="ECO:0000259" key="2">
    <source>
        <dbReference type="Pfam" id="PF00350"/>
    </source>
</evidence>
<dbReference type="SUPFAM" id="SSF52540">
    <property type="entry name" value="P-loop containing nucleoside triphosphate hydrolases"/>
    <property type="match status" value="1"/>
</dbReference>
<feature type="coiled-coil region" evidence="1">
    <location>
        <begin position="510"/>
        <end position="537"/>
    </location>
</feature>
<evidence type="ECO:0000313" key="4">
    <source>
        <dbReference type="Proteomes" id="UP000199287"/>
    </source>
</evidence>
<proteinExistence type="predicted"/>
<dbReference type="CDD" id="cd09912">
    <property type="entry name" value="DLP_2"/>
    <property type="match status" value="1"/>
</dbReference>
<dbReference type="RefSeq" id="WP_093372978.1">
    <property type="nucleotide sequence ID" value="NZ_FOQA01000008.1"/>
</dbReference>
<dbReference type="STRING" id="69895.SAMN05192551_1083"/>
<feature type="coiled-coil region" evidence="1">
    <location>
        <begin position="284"/>
        <end position="314"/>
    </location>
</feature>
<keyword evidence="1" id="KW-0175">Coiled coil</keyword>
<sequence length="559" mass="64694">MENRELINKLNEAEAVLREMDFLQNHRSAIQQLQAKQQNKELNISVVGQFKRGKSSFINAVLKEPLLPVGIVPITSVVTKIKYGSEGAYVHFDNGNMEKISSDKLVHYISEVNNPENQKKVDSVTIQTKQNALKPGTTIVDTPGVGSTHKHNTSVAYSFLKESDAVIFMLSVDSPINEIEETFLREAKKSVLQFYFAINKIDTVSEEELEQYLAYCAKKLKEIMEKDNVEIYPVSAKKHIGIDHIMTAIDKDLRDQGDRILMESTTIKLEEVVKDALSRIQLYIKAVELPLEKLEDKKKQLNKMLKRLDELQKMADLRMEQQTETLICHIEAELQSHRNKAEEVLSRRLDEKFQENQAEKPRQMEKVLLSHLEKGLTDHLETMNETGIEQLTEGYDAMTTQLHEELTVISEFASEIVKELFAVEITHHFISQQVSEKSDYYVSVKVPKASFIIDMNKLVYLLPRSKGNQLILEKARNLLQDDLERNQNNMVYNCRYKLKESLRSFRGQLQKETENMKDDLLQMMERIERDRNRTSDEVDQTLQFINKQMKRLEGVRAEN</sequence>
<accession>A0A1I3G4N4</accession>
<dbReference type="EMBL" id="FOQA01000008">
    <property type="protein sequence ID" value="SFI18439.1"/>
    <property type="molecule type" value="Genomic_DNA"/>
</dbReference>
<keyword evidence="4" id="KW-1185">Reference proteome</keyword>
<dbReference type="InterPro" id="IPR045063">
    <property type="entry name" value="Dynamin_N"/>
</dbReference>
<dbReference type="PANTHER" id="PTHR43681">
    <property type="entry name" value="TRANSMEMBRANE GTPASE FZO"/>
    <property type="match status" value="1"/>
</dbReference>
<dbReference type="PANTHER" id="PTHR43681:SF1">
    <property type="entry name" value="SARCALUMENIN"/>
    <property type="match status" value="1"/>
</dbReference>
<dbReference type="AlphaFoldDB" id="A0A1I3G4N4"/>
<name>A0A1I3G4N4_9FIRM</name>
<gene>
    <name evidence="3" type="ORF">SAMN05192551_1083</name>
</gene>